<protein>
    <submittedName>
        <fullName evidence="1">Uncharacterized protein</fullName>
    </submittedName>
</protein>
<sequence>GTPDNSTPQGKANSYEVNYVRAWQFK</sequence>
<dbReference type="AlphaFoldDB" id="A0A239MCZ2"/>
<accession>A0A239MCZ2</accession>
<dbReference type="EMBL" id="FZOT01000042">
    <property type="protein sequence ID" value="SNT39848.1"/>
    <property type="molecule type" value="Genomic_DNA"/>
</dbReference>
<feature type="non-terminal residue" evidence="1">
    <location>
        <position position="1"/>
    </location>
</feature>
<gene>
    <name evidence="1" type="ORF">SAMN06265795_1421</name>
</gene>
<dbReference type="Proteomes" id="UP000198284">
    <property type="component" value="Unassembled WGS sequence"/>
</dbReference>
<name>A0A239MCZ2_9BURK</name>
<keyword evidence="2" id="KW-1185">Reference proteome</keyword>
<organism evidence="1 2">
    <name type="scientific">Noviherbaspirillum humi</name>
    <dbReference type="NCBI Taxonomy" id="1688639"/>
    <lineage>
        <taxon>Bacteria</taxon>
        <taxon>Pseudomonadati</taxon>
        <taxon>Pseudomonadota</taxon>
        <taxon>Betaproteobacteria</taxon>
        <taxon>Burkholderiales</taxon>
        <taxon>Oxalobacteraceae</taxon>
        <taxon>Noviherbaspirillum</taxon>
    </lineage>
</organism>
<evidence type="ECO:0000313" key="2">
    <source>
        <dbReference type="Proteomes" id="UP000198284"/>
    </source>
</evidence>
<reference evidence="1 2" key="1">
    <citation type="submission" date="2017-06" db="EMBL/GenBank/DDBJ databases">
        <authorList>
            <person name="Kim H.J."/>
            <person name="Triplett B.A."/>
        </authorList>
    </citation>
    <scope>NUCLEOTIDE SEQUENCE [LARGE SCALE GENOMIC DNA]</scope>
    <source>
        <strain evidence="1 2">U15</strain>
    </source>
</reference>
<proteinExistence type="predicted"/>
<evidence type="ECO:0000313" key="1">
    <source>
        <dbReference type="EMBL" id="SNT39848.1"/>
    </source>
</evidence>